<keyword evidence="4" id="KW-1185">Reference proteome</keyword>
<evidence type="ECO:0000313" key="3">
    <source>
        <dbReference type="EMBL" id="KAG2500577.1"/>
    </source>
</evidence>
<feature type="chain" id="PRO_5032423497" evidence="2">
    <location>
        <begin position="35"/>
        <end position="955"/>
    </location>
</feature>
<feature type="compositionally biased region" description="Low complexity" evidence="1">
    <location>
        <begin position="97"/>
        <end position="106"/>
    </location>
</feature>
<feature type="region of interest" description="Disordered" evidence="1">
    <location>
        <begin position="818"/>
        <end position="850"/>
    </location>
</feature>
<feature type="signal peptide" evidence="2">
    <location>
        <begin position="1"/>
        <end position="34"/>
    </location>
</feature>
<evidence type="ECO:0000256" key="1">
    <source>
        <dbReference type="SAM" id="MobiDB-lite"/>
    </source>
</evidence>
<sequence>MLSYRNSRTRATPPLPRLVAALALLAALVARSEGQRPGPPGSSTPDSTPYKSSNSPTSPSPGLETDSSSGTGAGSSRASVGVSDGDGTALGGGSSGPFGEFGPTFPSPGPSGFTFGGFPFGYGGLSVTTAGQLDDLFVRAIFNRLLNYPFYGYLAQSLPNQLTRPIDLLPQPARARLGRAVVTPVGLDVLDRLSALLVRSPVAAPGALVPGGCIGPIFSFGVLGGNCSADTKTGAVTCSQPSVRLTASPLICNLPYRSGCRIRGVDFRAQIPLGPTAGGYLGPAPALYQAGVAANLTRVWLGFNLNARRALNDFGVLRWYAYLVQFLSFELVRASRALIVQAAQQEAVLAARVAAAGGGGGGAGGGNGTAGGGGGGVVGGGGNGTAGGGGVVGGGGGTTGGGTAGGGTTGGGAIGGGTTGGGAIGGGMTGGSTTGGGTTGGGTTGGGTTGTGAGTGAVGGTGATSTSGSGTAGLDPLGAGLGGAGTAGAGSSREAGSAPGPGPLGASDGTDVALYRPRNLPGASPTTDDPRRNPSAGAPSTEATATQAGTQGDGVVVWRSASSSPGAPGAASAGAASPATASPNLPPQAEPPPAPPPPPQLSPLDAPVEVWTSSTASNGNLTSASHNNSASATDSNRNGAPPGNGTNADASGPSVLGSLSAALPLVASLAAWRSDPAALARLAQAFLGPAAAGAAASSPSSTSTTSPPPADGGGGADGTIDASAYAPSSLGLGTWSALGDTPEALQGRPELDATGRRVVRGSAAQLAAQASTRQTLAQQLAAAAALQAESGVGTAAGGGGIGLGSGLDIARLMQGWASAQEAQDQGQGSAEGQGQGQGQGQGSGQQQSQPTGWVVWPWQGAVGDALPGDGGSDVVAAGLASDVPAAGITTGGATEGQGYGQLRSQLRAAMAQALGVGAGASGDGGGGQAGAGGQGSPSAWGGGDGGMAGFLEGAL</sequence>
<dbReference type="Proteomes" id="UP000612055">
    <property type="component" value="Unassembled WGS sequence"/>
</dbReference>
<comment type="caution">
    <text evidence="3">The sequence shown here is derived from an EMBL/GenBank/DDBJ whole genome shotgun (WGS) entry which is preliminary data.</text>
</comment>
<dbReference type="EMBL" id="JAEHOE010000003">
    <property type="protein sequence ID" value="KAG2500577.1"/>
    <property type="molecule type" value="Genomic_DNA"/>
</dbReference>
<evidence type="ECO:0000256" key="2">
    <source>
        <dbReference type="SAM" id="SignalP"/>
    </source>
</evidence>
<feature type="compositionally biased region" description="Low complexity" evidence="1">
    <location>
        <begin position="463"/>
        <end position="478"/>
    </location>
</feature>
<feature type="compositionally biased region" description="Gly residues" evidence="1">
    <location>
        <begin position="479"/>
        <end position="488"/>
    </location>
</feature>
<feature type="region of interest" description="Disordered" evidence="1">
    <location>
        <begin position="693"/>
        <end position="721"/>
    </location>
</feature>
<feature type="compositionally biased region" description="Low complexity" evidence="1">
    <location>
        <begin position="818"/>
        <end position="828"/>
    </location>
</feature>
<feature type="compositionally biased region" description="Polar residues" evidence="1">
    <location>
        <begin position="611"/>
        <end position="622"/>
    </location>
</feature>
<proteinExistence type="predicted"/>
<protein>
    <submittedName>
        <fullName evidence="3">Uncharacterized protein</fullName>
    </submittedName>
</protein>
<feature type="compositionally biased region" description="Low complexity" evidence="1">
    <location>
        <begin position="623"/>
        <end position="636"/>
    </location>
</feature>
<keyword evidence="2" id="KW-0732">Signal</keyword>
<feature type="compositionally biased region" description="Pro residues" evidence="1">
    <location>
        <begin position="584"/>
        <end position="601"/>
    </location>
</feature>
<feature type="compositionally biased region" description="Gly residues" evidence="1">
    <location>
        <begin position="424"/>
        <end position="462"/>
    </location>
</feature>
<accession>A0A836C6C8</accession>
<feature type="compositionally biased region" description="Low complexity" evidence="1">
    <location>
        <begin position="65"/>
        <end position="87"/>
    </location>
</feature>
<feature type="region of interest" description="Disordered" evidence="1">
    <location>
        <begin position="31"/>
        <end position="106"/>
    </location>
</feature>
<feature type="compositionally biased region" description="Low complexity" evidence="1">
    <location>
        <begin position="560"/>
        <end position="583"/>
    </location>
</feature>
<feature type="region of interest" description="Disordered" evidence="1">
    <location>
        <begin position="424"/>
        <end position="651"/>
    </location>
</feature>
<dbReference type="OrthoDB" id="550765at2759"/>
<feature type="region of interest" description="Disordered" evidence="1">
    <location>
        <begin position="922"/>
        <end position="945"/>
    </location>
</feature>
<feature type="compositionally biased region" description="Low complexity" evidence="1">
    <location>
        <begin position="489"/>
        <end position="509"/>
    </location>
</feature>
<feature type="compositionally biased region" description="Gly residues" evidence="1">
    <location>
        <begin position="829"/>
        <end position="843"/>
    </location>
</feature>
<gene>
    <name evidence="3" type="ORF">HYH03_001347</name>
</gene>
<reference evidence="3" key="1">
    <citation type="journal article" date="2020" name="bioRxiv">
        <title>Comparative genomics of Chlamydomonas.</title>
        <authorList>
            <person name="Craig R.J."/>
            <person name="Hasan A.R."/>
            <person name="Ness R.W."/>
            <person name="Keightley P.D."/>
        </authorList>
    </citation>
    <scope>NUCLEOTIDE SEQUENCE</scope>
    <source>
        <strain evidence="3">CCAP 11/70</strain>
    </source>
</reference>
<name>A0A836C6C8_9CHLO</name>
<dbReference type="AlphaFoldDB" id="A0A836C6C8"/>
<organism evidence="3 4">
    <name type="scientific">Edaphochlamys debaryana</name>
    <dbReference type="NCBI Taxonomy" id="47281"/>
    <lineage>
        <taxon>Eukaryota</taxon>
        <taxon>Viridiplantae</taxon>
        <taxon>Chlorophyta</taxon>
        <taxon>core chlorophytes</taxon>
        <taxon>Chlorophyceae</taxon>
        <taxon>CS clade</taxon>
        <taxon>Chlamydomonadales</taxon>
        <taxon>Chlamydomonadales incertae sedis</taxon>
        <taxon>Edaphochlamys</taxon>
    </lineage>
</organism>
<feature type="compositionally biased region" description="Low complexity" evidence="1">
    <location>
        <begin position="693"/>
        <end position="705"/>
    </location>
</feature>
<evidence type="ECO:0000313" key="4">
    <source>
        <dbReference type="Proteomes" id="UP000612055"/>
    </source>
</evidence>